<evidence type="ECO:0000313" key="8">
    <source>
        <dbReference type="EMBL" id="GIE21982.1"/>
    </source>
</evidence>
<feature type="transmembrane region" description="Helical" evidence="6">
    <location>
        <begin position="661"/>
        <end position="684"/>
    </location>
</feature>
<keyword evidence="9" id="KW-1185">Reference proteome</keyword>
<dbReference type="PANTHER" id="PTHR30287">
    <property type="entry name" value="MEMBRANE COMPONENT OF PREDICTED ABC SUPERFAMILY METABOLITE UPTAKE TRANSPORTER"/>
    <property type="match status" value="1"/>
</dbReference>
<comment type="caution">
    <text evidence="8">The sequence shown here is derived from an EMBL/GenBank/DDBJ whole genome shotgun (WGS) entry which is preliminary data.</text>
</comment>
<evidence type="ECO:0000256" key="3">
    <source>
        <dbReference type="ARBA" id="ARBA00022692"/>
    </source>
</evidence>
<name>A0ABQ3ZUZ9_9ACTN</name>
<accession>A0ABQ3ZUZ9</accession>
<keyword evidence="5 6" id="KW-0472">Membrane</keyword>
<reference evidence="8 9" key="1">
    <citation type="submission" date="2021-01" db="EMBL/GenBank/DDBJ databases">
        <title>Whole genome shotgun sequence of Actinoplanes humidus NBRC 14915.</title>
        <authorList>
            <person name="Komaki H."/>
            <person name="Tamura T."/>
        </authorList>
    </citation>
    <scope>NUCLEOTIDE SEQUENCE [LARGE SCALE GENOMIC DNA]</scope>
    <source>
        <strain evidence="8 9">NBRC 14915</strain>
    </source>
</reference>
<feature type="transmembrane region" description="Helical" evidence="6">
    <location>
        <begin position="696"/>
        <end position="720"/>
    </location>
</feature>
<dbReference type="EMBL" id="BOMN01000064">
    <property type="protein sequence ID" value="GIE21982.1"/>
    <property type="molecule type" value="Genomic_DNA"/>
</dbReference>
<feature type="transmembrane region" description="Helical" evidence="6">
    <location>
        <begin position="361"/>
        <end position="389"/>
    </location>
</feature>
<sequence length="732" mass="76074">MIRFGLRLTLAGGREAALRLTLIAVAVALGVAMLLTAVGGMSGVVKQSDRFDWANADMTPAADGPLWWDLHIDMYAQSTLARIDIAAAGPGAPVPPGLPRLPGPGEFFASPALQDLLASAPDAQLKDRLADRPAGTIGDAALPAPDSLIAVVGHTPEELAQRDGAVRVASFPDIGPRDCPSGCYAGIPANGLLLILSVVALALIFPLLILVGSATRLAAARREQRFAAMRLVGATPRQVAIVSAVEATVSSLAGTAAGFVIFYLVRDRLAAIPFSGSPMFPSDLSPGWWGVLGVAVGVPVASALAARFALRRVHISPLGVTRRGTPRPPRAYRLIPLVLGLAELAFFIGRRPETSNGQVLAFVPGILIVMIGLVVAGPWLTMAAARLLASRARRPAALIAARRLADNPAAGFRAVSGLVLALFVTSVAVGVMGTVAADADHPGDSPGSTELMALLFRDREHAPTGTVIPAGLPGTAAVVRTAPEGAKAEGPGGFTLESLASCAELARVPGLTPCKPGAKTAWVMTDARAMEDPWPAEWRTAWPTADYTPEQLAAMQATSLIVGTDGTTASVERARTVLGNAYPLRWGPITDADWQADTTRVLDGWKRLANVVVLASLVLAGLSLAVNVAGSLAERRRPFSVLRLTGVPLGMLRRVVALESATPLLAAALVAVGAGLLCAHLFLTAQMHLPLRSPGVTFYVTVILGVLLSLAVIASTLPLLRRITGPEAARND</sequence>
<feature type="transmembrane region" description="Helical" evidence="6">
    <location>
        <begin position="608"/>
        <end position="633"/>
    </location>
</feature>
<feature type="domain" description="ABC3 transporter permease C-terminal" evidence="7">
    <location>
        <begin position="611"/>
        <end position="723"/>
    </location>
</feature>
<feature type="transmembrane region" description="Helical" evidence="6">
    <location>
        <begin position="239"/>
        <end position="265"/>
    </location>
</feature>
<evidence type="ECO:0000259" key="7">
    <source>
        <dbReference type="Pfam" id="PF02687"/>
    </source>
</evidence>
<evidence type="ECO:0000313" key="9">
    <source>
        <dbReference type="Proteomes" id="UP000603200"/>
    </source>
</evidence>
<feature type="transmembrane region" description="Helical" evidence="6">
    <location>
        <begin position="410"/>
        <end position="437"/>
    </location>
</feature>
<evidence type="ECO:0000256" key="5">
    <source>
        <dbReference type="ARBA" id="ARBA00023136"/>
    </source>
</evidence>
<feature type="transmembrane region" description="Helical" evidence="6">
    <location>
        <begin position="331"/>
        <end position="349"/>
    </location>
</feature>
<dbReference type="InterPro" id="IPR038766">
    <property type="entry name" value="Membrane_comp_ABC_pdt"/>
</dbReference>
<evidence type="ECO:0000256" key="4">
    <source>
        <dbReference type="ARBA" id="ARBA00022989"/>
    </source>
</evidence>
<dbReference type="Proteomes" id="UP000603200">
    <property type="component" value="Unassembled WGS sequence"/>
</dbReference>
<dbReference type="Pfam" id="PF02687">
    <property type="entry name" value="FtsX"/>
    <property type="match status" value="2"/>
</dbReference>
<keyword evidence="2" id="KW-1003">Cell membrane</keyword>
<evidence type="ECO:0000256" key="1">
    <source>
        <dbReference type="ARBA" id="ARBA00004651"/>
    </source>
</evidence>
<feature type="transmembrane region" description="Helical" evidence="6">
    <location>
        <begin position="288"/>
        <end position="310"/>
    </location>
</feature>
<gene>
    <name evidence="8" type="ORF">Ahu01nite_050840</name>
</gene>
<organism evidence="8 9">
    <name type="scientific">Winogradskya humida</name>
    <dbReference type="NCBI Taxonomy" id="113566"/>
    <lineage>
        <taxon>Bacteria</taxon>
        <taxon>Bacillati</taxon>
        <taxon>Actinomycetota</taxon>
        <taxon>Actinomycetes</taxon>
        <taxon>Micromonosporales</taxon>
        <taxon>Micromonosporaceae</taxon>
        <taxon>Winogradskya</taxon>
    </lineage>
</organism>
<dbReference type="RefSeq" id="WP_203839088.1">
    <property type="nucleotide sequence ID" value="NZ_BAAATV010000002.1"/>
</dbReference>
<feature type="transmembrane region" description="Helical" evidence="6">
    <location>
        <begin position="192"/>
        <end position="218"/>
    </location>
</feature>
<feature type="domain" description="ABC3 transporter permease C-terminal" evidence="7">
    <location>
        <begin position="198"/>
        <end position="312"/>
    </location>
</feature>
<protein>
    <recommendedName>
        <fullName evidence="7">ABC3 transporter permease C-terminal domain-containing protein</fullName>
    </recommendedName>
</protein>
<dbReference type="PANTHER" id="PTHR30287:SF2">
    <property type="entry name" value="BLL1001 PROTEIN"/>
    <property type="match status" value="1"/>
</dbReference>
<evidence type="ECO:0000256" key="2">
    <source>
        <dbReference type="ARBA" id="ARBA00022475"/>
    </source>
</evidence>
<evidence type="ECO:0000256" key="6">
    <source>
        <dbReference type="SAM" id="Phobius"/>
    </source>
</evidence>
<keyword evidence="3 6" id="KW-0812">Transmembrane</keyword>
<proteinExistence type="predicted"/>
<comment type="subcellular location">
    <subcellularLocation>
        <location evidence="1">Cell membrane</location>
        <topology evidence="1">Multi-pass membrane protein</topology>
    </subcellularLocation>
</comment>
<feature type="transmembrane region" description="Helical" evidence="6">
    <location>
        <begin position="20"/>
        <end position="41"/>
    </location>
</feature>
<dbReference type="InterPro" id="IPR003838">
    <property type="entry name" value="ABC3_permease_C"/>
</dbReference>
<keyword evidence="4 6" id="KW-1133">Transmembrane helix</keyword>